<evidence type="ECO:0000313" key="10">
    <source>
        <dbReference type="Proteomes" id="UP001596157"/>
    </source>
</evidence>
<protein>
    <submittedName>
        <fullName evidence="9">NAD(P)-dependent alcohol dehydrogenase</fullName>
    </submittedName>
</protein>
<evidence type="ECO:0000259" key="8">
    <source>
        <dbReference type="Pfam" id="PF08240"/>
    </source>
</evidence>
<dbReference type="CDD" id="cd08278">
    <property type="entry name" value="benzyl_alcohol_DH"/>
    <property type="match status" value="1"/>
</dbReference>
<dbReference type="Pfam" id="PF00107">
    <property type="entry name" value="ADH_zinc_N"/>
    <property type="match status" value="1"/>
</dbReference>
<proteinExistence type="inferred from homology"/>
<dbReference type="PANTHER" id="PTHR43880:SF12">
    <property type="entry name" value="ALCOHOL DEHYDROGENASE CLASS-3"/>
    <property type="match status" value="1"/>
</dbReference>
<dbReference type="InterPro" id="IPR011032">
    <property type="entry name" value="GroES-like_sf"/>
</dbReference>
<dbReference type="InterPro" id="IPR036291">
    <property type="entry name" value="NAD(P)-bd_dom_sf"/>
</dbReference>
<evidence type="ECO:0000256" key="1">
    <source>
        <dbReference type="ARBA" id="ARBA00008072"/>
    </source>
</evidence>
<evidence type="ECO:0000256" key="6">
    <source>
        <dbReference type="RuleBase" id="RU361277"/>
    </source>
</evidence>
<dbReference type="InterPro" id="IPR013149">
    <property type="entry name" value="ADH-like_C"/>
</dbReference>
<evidence type="ECO:0000256" key="3">
    <source>
        <dbReference type="ARBA" id="ARBA00022833"/>
    </source>
</evidence>
<feature type="domain" description="Alcohol dehydrogenase-like N-terminal" evidence="8">
    <location>
        <begin position="27"/>
        <end position="123"/>
    </location>
</feature>
<sequence length="365" mass="37520">MISATAAVLRAGDEPYSVEEVTLDEPGADQVVVRVTATGFCHTDAVARAPRFAALLPLVVGHEAAGVVEWTGPEVSDVQVGDHVVLTFAHCGACSQCSDNHPAYCESFIERNLLGKLATGGATATAADGAPIGTRWFGQSTFATRAVVDARSAVVVDRDLPLDVLAPLGCGIITGAGTVMNVLDVRPGSSIAIFGVGSVGLAALLAAKAVGAESIIAVDLHPQRLELAAELGATATVLGGDDAAVVARIKELTGTGAHYGIDTTGVPGVIAAALQALRARGTCASVGLQAGDLVLGGHTISGKHLVSVVEGDADPRTFIPHLIQLWRQGKLPFDRLLERFPLAEIDKAERASLEGRAIKPVLVMD</sequence>
<evidence type="ECO:0000256" key="4">
    <source>
        <dbReference type="ARBA" id="ARBA00023002"/>
    </source>
</evidence>
<keyword evidence="4" id="KW-0560">Oxidoreductase</keyword>
<evidence type="ECO:0000313" key="9">
    <source>
        <dbReference type="EMBL" id="MFC5286613.1"/>
    </source>
</evidence>
<dbReference type="EMBL" id="JBHSKF010000002">
    <property type="protein sequence ID" value="MFC5286613.1"/>
    <property type="molecule type" value="Genomic_DNA"/>
</dbReference>
<dbReference type="Gene3D" id="3.90.180.10">
    <property type="entry name" value="Medium-chain alcohol dehydrogenases, catalytic domain"/>
    <property type="match status" value="1"/>
</dbReference>
<keyword evidence="3 6" id="KW-0862">Zinc</keyword>
<keyword evidence="10" id="KW-1185">Reference proteome</keyword>
<organism evidence="9 10">
    <name type="scientific">Actinokineospora guangxiensis</name>
    <dbReference type="NCBI Taxonomy" id="1490288"/>
    <lineage>
        <taxon>Bacteria</taxon>
        <taxon>Bacillati</taxon>
        <taxon>Actinomycetota</taxon>
        <taxon>Actinomycetes</taxon>
        <taxon>Pseudonocardiales</taxon>
        <taxon>Pseudonocardiaceae</taxon>
        <taxon>Actinokineospora</taxon>
    </lineage>
</organism>
<comment type="similarity">
    <text evidence="1 6">Belongs to the zinc-containing alcohol dehydrogenase family.</text>
</comment>
<dbReference type="Gene3D" id="3.40.50.720">
    <property type="entry name" value="NAD(P)-binding Rossmann-like Domain"/>
    <property type="match status" value="1"/>
</dbReference>
<dbReference type="PANTHER" id="PTHR43880">
    <property type="entry name" value="ALCOHOL DEHYDROGENASE"/>
    <property type="match status" value="1"/>
</dbReference>
<feature type="domain" description="Alcohol dehydrogenase-like C-terminal" evidence="7">
    <location>
        <begin position="199"/>
        <end position="300"/>
    </location>
</feature>
<dbReference type="SUPFAM" id="SSF50129">
    <property type="entry name" value="GroES-like"/>
    <property type="match status" value="1"/>
</dbReference>
<dbReference type="RefSeq" id="WP_378244707.1">
    <property type="nucleotide sequence ID" value="NZ_JBHSKF010000002.1"/>
</dbReference>
<comment type="caution">
    <text evidence="9">The sequence shown here is derived from an EMBL/GenBank/DDBJ whole genome shotgun (WGS) entry which is preliminary data.</text>
</comment>
<evidence type="ECO:0000259" key="7">
    <source>
        <dbReference type="Pfam" id="PF00107"/>
    </source>
</evidence>
<accession>A0ABW0EGV2</accession>
<reference evidence="10" key="1">
    <citation type="journal article" date="2019" name="Int. J. Syst. Evol. Microbiol.">
        <title>The Global Catalogue of Microorganisms (GCM) 10K type strain sequencing project: providing services to taxonomists for standard genome sequencing and annotation.</title>
        <authorList>
            <consortium name="The Broad Institute Genomics Platform"/>
            <consortium name="The Broad Institute Genome Sequencing Center for Infectious Disease"/>
            <person name="Wu L."/>
            <person name="Ma J."/>
        </authorList>
    </citation>
    <scope>NUCLEOTIDE SEQUENCE [LARGE SCALE GENOMIC DNA]</scope>
    <source>
        <strain evidence="10">CCUG 59778</strain>
    </source>
</reference>
<evidence type="ECO:0000256" key="2">
    <source>
        <dbReference type="ARBA" id="ARBA00022723"/>
    </source>
</evidence>
<name>A0ABW0EGV2_9PSEU</name>
<evidence type="ECO:0000256" key="5">
    <source>
        <dbReference type="ARBA" id="ARBA00023027"/>
    </source>
</evidence>
<dbReference type="InterPro" id="IPR002328">
    <property type="entry name" value="ADH_Zn_CS"/>
</dbReference>
<keyword evidence="2 6" id="KW-0479">Metal-binding</keyword>
<dbReference type="Pfam" id="PF08240">
    <property type="entry name" value="ADH_N"/>
    <property type="match status" value="1"/>
</dbReference>
<keyword evidence="5" id="KW-0520">NAD</keyword>
<dbReference type="SUPFAM" id="SSF51735">
    <property type="entry name" value="NAD(P)-binding Rossmann-fold domains"/>
    <property type="match status" value="1"/>
</dbReference>
<gene>
    <name evidence="9" type="ORF">ACFPM7_06085</name>
</gene>
<dbReference type="PROSITE" id="PS00059">
    <property type="entry name" value="ADH_ZINC"/>
    <property type="match status" value="1"/>
</dbReference>
<dbReference type="Proteomes" id="UP001596157">
    <property type="component" value="Unassembled WGS sequence"/>
</dbReference>
<comment type="cofactor">
    <cofactor evidence="6">
        <name>Zn(2+)</name>
        <dbReference type="ChEBI" id="CHEBI:29105"/>
    </cofactor>
</comment>
<dbReference type="InterPro" id="IPR013154">
    <property type="entry name" value="ADH-like_N"/>
</dbReference>